<keyword evidence="2" id="KW-0472">Membrane</keyword>
<evidence type="ECO:0000313" key="4">
    <source>
        <dbReference type="Proteomes" id="UP000553209"/>
    </source>
</evidence>
<reference evidence="3 4" key="1">
    <citation type="submission" date="2020-04" db="EMBL/GenBank/DDBJ databases">
        <title>MicrobeNet Type strains.</title>
        <authorList>
            <person name="Nicholson A.C."/>
        </authorList>
    </citation>
    <scope>NUCLEOTIDE SEQUENCE [LARGE SCALE GENOMIC DNA]</scope>
    <source>
        <strain evidence="3 4">ATCC 23612</strain>
    </source>
</reference>
<dbReference type="AlphaFoldDB" id="A0A7X6MF12"/>
<keyword evidence="4" id="KW-1185">Reference proteome</keyword>
<dbReference type="RefSeq" id="WP_061081876.1">
    <property type="nucleotide sequence ID" value="NZ_JAAXPG010000009.1"/>
</dbReference>
<feature type="transmembrane region" description="Helical" evidence="2">
    <location>
        <begin position="36"/>
        <end position="55"/>
    </location>
</feature>
<proteinExistence type="predicted"/>
<dbReference type="Proteomes" id="UP000553209">
    <property type="component" value="Unassembled WGS sequence"/>
</dbReference>
<keyword evidence="2" id="KW-1133">Transmembrane helix</keyword>
<name>A0A7X6MF12_9ACTN</name>
<sequence>MRPAHGTLRLLRTALLAAACTGLAWGGHNLWAAAPASLGGLAAATAVLFPLLWYFTRTMRGFGDIFAVMASVQILLHLVFQGSGEPAPGVLDTGADHAGHGLLTHALGLAPGMLFAHLWAALLASALLAHGEAALWFLTALLVRALPPLRVPGLAFGARVPVTGAASRTAPPPVALSAHGPRGPPLPGASPRDAPARTPEPTER</sequence>
<feature type="transmembrane region" description="Helical" evidence="2">
    <location>
        <begin position="62"/>
        <end position="80"/>
    </location>
</feature>
<evidence type="ECO:0000256" key="1">
    <source>
        <dbReference type="SAM" id="MobiDB-lite"/>
    </source>
</evidence>
<evidence type="ECO:0000256" key="2">
    <source>
        <dbReference type="SAM" id="Phobius"/>
    </source>
</evidence>
<evidence type="ECO:0000313" key="3">
    <source>
        <dbReference type="EMBL" id="NKY98370.1"/>
    </source>
</evidence>
<feature type="region of interest" description="Disordered" evidence="1">
    <location>
        <begin position="166"/>
        <end position="204"/>
    </location>
</feature>
<protein>
    <submittedName>
        <fullName evidence="3">Copper resistance protein</fullName>
    </submittedName>
</protein>
<organism evidence="3 4">
    <name type="scientific">Nocardiopsis alborubida</name>
    <dbReference type="NCBI Taxonomy" id="146802"/>
    <lineage>
        <taxon>Bacteria</taxon>
        <taxon>Bacillati</taxon>
        <taxon>Actinomycetota</taxon>
        <taxon>Actinomycetes</taxon>
        <taxon>Streptosporangiales</taxon>
        <taxon>Nocardiopsidaceae</taxon>
        <taxon>Nocardiopsis</taxon>
    </lineage>
</organism>
<keyword evidence="2" id="KW-0812">Transmembrane</keyword>
<accession>A0A7X6MF12</accession>
<gene>
    <name evidence="3" type="ORF">HGB44_12000</name>
</gene>
<dbReference type="EMBL" id="JAAXPG010000009">
    <property type="protein sequence ID" value="NKY98370.1"/>
    <property type="molecule type" value="Genomic_DNA"/>
</dbReference>
<comment type="caution">
    <text evidence="3">The sequence shown here is derived from an EMBL/GenBank/DDBJ whole genome shotgun (WGS) entry which is preliminary data.</text>
</comment>